<feature type="region of interest" description="Disordered" evidence="1">
    <location>
        <begin position="207"/>
        <end position="259"/>
    </location>
</feature>
<dbReference type="EMBL" id="BPLR01002934">
    <property type="protein sequence ID" value="GIX79410.1"/>
    <property type="molecule type" value="Genomic_DNA"/>
</dbReference>
<feature type="compositionally biased region" description="Basic residues" evidence="1">
    <location>
        <begin position="241"/>
        <end position="253"/>
    </location>
</feature>
<evidence type="ECO:0000313" key="3">
    <source>
        <dbReference type="Proteomes" id="UP001054945"/>
    </source>
</evidence>
<protein>
    <submittedName>
        <fullName evidence="2">Uncharacterized protein</fullName>
    </submittedName>
</protein>
<feature type="compositionally biased region" description="Polar residues" evidence="1">
    <location>
        <begin position="273"/>
        <end position="298"/>
    </location>
</feature>
<feature type="compositionally biased region" description="Basic residues" evidence="1">
    <location>
        <begin position="305"/>
        <end position="317"/>
    </location>
</feature>
<feature type="compositionally biased region" description="Polar residues" evidence="1">
    <location>
        <begin position="337"/>
        <end position="362"/>
    </location>
</feature>
<feature type="compositionally biased region" description="Basic residues" evidence="1">
    <location>
        <begin position="1"/>
        <end position="20"/>
    </location>
</feature>
<sequence length="403" mass="46322">MCGKRKKTHQSAKCCKRKKNYNQSVEKNMSKKSNNNSTKCNKRKKSDQSVNRNKRKKIDDQLVSKLSANGSKVNVFPRINMSASKKSIKECIKTESCNINSSSSKDYTSDVGKTSLSSNLPEPCVAVTNQNLTLKERICKQHAEEILTRVLGYTLENDSNSPFQCFFCCPQKPMKTHSKSDIKSDDHLAKNQEHSQTINDKFEFERHIPNNQSNPTDADSNFDSNCLRNSNNLQLVPKNSDRRKRTKNKHHLAKNQEHIQTINDKLEFERHIPNNQSNPTDADSNFDSNCLRNSNNLQLVPKNSDRRKRTKNKHHLAKNQEHSQTINDKLEFERHIPNNQSNPTDADSNFDSNCLRNSNNLQLVPKNSDRRKRTKNKHHLAKTKSTVKPLMTNLSLKNTTINR</sequence>
<dbReference type="Proteomes" id="UP001054945">
    <property type="component" value="Unassembled WGS sequence"/>
</dbReference>
<feature type="region of interest" description="Disordered" evidence="1">
    <location>
        <begin position="1"/>
        <end position="57"/>
    </location>
</feature>
<accession>A0AAV4N562</accession>
<gene>
    <name evidence="2" type="ORF">CEXT_250621</name>
</gene>
<comment type="caution">
    <text evidence="2">The sequence shown here is derived from an EMBL/GenBank/DDBJ whole genome shotgun (WGS) entry which is preliminary data.</text>
</comment>
<feature type="compositionally biased region" description="Polar residues" evidence="1">
    <location>
        <begin position="209"/>
        <end position="234"/>
    </location>
</feature>
<keyword evidence="3" id="KW-1185">Reference proteome</keyword>
<feature type="compositionally biased region" description="Low complexity" evidence="1">
    <location>
        <begin position="24"/>
        <end position="39"/>
    </location>
</feature>
<evidence type="ECO:0000313" key="2">
    <source>
        <dbReference type="EMBL" id="GIX79410.1"/>
    </source>
</evidence>
<feature type="region of interest" description="Disordered" evidence="1">
    <location>
        <begin position="271"/>
        <end position="382"/>
    </location>
</feature>
<reference evidence="2 3" key="1">
    <citation type="submission" date="2021-06" db="EMBL/GenBank/DDBJ databases">
        <title>Caerostris extrusa draft genome.</title>
        <authorList>
            <person name="Kono N."/>
            <person name="Arakawa K."/>
        </authorList>
    </citation>
    <scope>NUCLEOTIDE SEQUENCE [LARGE SCALE GENOMIC DNA]</scope>
</reference>
<proteinExistence type="predicted"/>
<name>A0AAV4N562_CAEEX</name>
<dbReference type="AlphaFoldDB" id="A0AAV4N562"/>
<feature type="compositionally biased region" description="Basic residues" evidence="1">
    <location>
        <begin position="369"/>
        <end position="382"/>
    </location>
</feature>
<evidence type="ECO:0000256" key="1">
    <source>
        <dbReference type="SAM" id="MobiDB-lite"/>
    </source>
</evidence>
<organism evidence="2 3">
    <name type="scientific">Caerostris extrusa</name>
    <name type="common">Bark spider</name>
    <name type="synonym">Caerostris bankana</name>
    <dbReference type="NCBI Taxonomy" id="172846"/>
    <lineage>
        <taxon>Eukaryota</taxon>
        <taxon>Metazoa</taxon>
        <taxon>Ecdysozoa</taxon>
        <taxon>Arthropoda</taxon>
        <taxon>Chelicerata</taxon>
        <taxon>Arachnida</taxon>
        <taxon>Araneae</taxon>
        <taxon>Araneomorphae</taxon>
        <taxon>Entelegynae</taxon>
        <taxon>Araneoidea</taxon>
        <taxon>Araneidae</taxon>
        <taxon>Caerostris</taxon>
    </lineage>
</organism>